<organism evidence="2">
    <name type="scientific">Chromera velia CCMP2878</name>
    <dbReference type="NCBI Taxonomy" id="1169474"/>
    <lineage>
        <taxon>Eukaryota</taxon>
        <taxon>Sar</taxon>
        <taxon>Alveolata</taxon>
        <taxon>Colpodellida</taxon>
        <taxon>Chromeraceae</taxon>
        <taxon>Chromera</taxon>
    </lineage>
</organism>
<protein>
    <submittedName>
        <fullName evidence="2">Uncharacterized protein</fullName>
    </submittedName>
</protein>
<feature type="compositionally biased region" description="Acidic residues" evidence="1">
    <location>
        <begin position="116"/>
        <end position="126"/>
    </location>
</feature>
<accession>A0A0G4GR15</accession>
<feature type="region of interest" description="Disordered" evidence="1">
    <location>
        <begin position="104"/>
        <end position="134"/>
    </location>
</feature>
<evidence type="ECO:0000256" key="1">
    <source>
        <dbReference type="SAM" id="MobiDB-lite"/>
    </source>
</evidence>
<dbReference type="AlphaFoldDB" id="A0A0G4GR15"/>
<sequence>MDVDCILFCTTRTAAYQLCFSTVDEIPSLCTASVRRVSAGLNFCFPASLTAVHDLDLKMKAACFPLLLALCLYRAPITAGVVISREEKQGNWVTTQAQDEISTSFLGQSRQRSTDQEESTDNDPTNEESGVSVKSVKDSVKEADVNSSVFKKFFGEGCTLLTDEELSLFEEAMNDVEVFFFILNEHPVKGLPCNRRNKRGSLT</sequence>
<gene>
    <name evidence="2" type="ORF">Cvel_5072</name>
</gene>
<name>A0A0G4GR15_9ALVE</name>
<dbReference type="VEuPathDB" id="CryptoDB:Cvel_5072"/>
<dbReference type="EMBL" id="CDMZ01001458">
    <property type="protein sequence ID" value="CEM32897.1"/>
    <property type="molecule type" value="Genomic_DNA"/>
</dbReference>
<proteinExistence type="predicted"/>
<reference evidence="2" key="1">
    <citation type="submission" date="2014-11" db="EMBL/GenBank/DDBJ databases">
        <authorList>
            <person name="Otto D Thomas"/>
            <person name="Naeem Raeece"/>
        </authorList>
    </citation>
    <scope>NUCLEOTIDE SEQUENCE</scope>
</reference>
<evidence type="ECO:0000313" key="2">
    <source>
        <dbReference type="EMBL" id="CEM32897.1"/>
    </source>
</evidence>